<dbReference type="InterPro" id="IPR042529">
    <property type="entry name" value="IF_2B-like_C"/>
</dbReference>
<protein>
    <recommendedName>
        <fullName evidence="7">Translation initiation factor eIF2B subunit alpha</fullName>
    </recommendedName>
    <alternativeName>
        <fullName evidence="8">eIF2B GDP-GTP exchange factor subunit alpha</fullName>
    </alternativeName>
</protein>
<dbReference type="FunCoup" id="A0A1X7U6G0">
    <property type="interactions" value="954"/>
</dbReference>
<dbReference type="AlphaFoldDB" id="A0A1X7U6G0"/>
<dbReference type="GO" id="GO:0005085">
    <property type="term" value="F:guanyl-nucleotide exchange factor activity"/>
    <property type="evidence" value="ECO:0007669"/>
    <property type="project" value="TreeGrafter"/>
</dbReference>
<evidence type="ECO:0000256" key="9">
    <source>
        <dbReference type="ARBA" id="ARBA00046432"/>
    </source>
</evidence>
<dbReference type="Proteomes" id="UP000007879">
    <property type="component" value="Unassembled WGS sequence"/>
</dbReference>
<dbReference type="Gene3D" id="3.40.50.10470">
    <property type="entry name" value="Translation initiation factor eif-2b, domain 2"/>
    <property type="match status" value="1"/>
</dbReference>
<dbReference type="STRING" id="400682.A0A1X7U6G0"/>
<dbReference type="Pfam" id="PF01008">
    <property type="entry name" value="IF-2B"/>
    <property type="match status" value="1"/>
</dbReference>
<dbReference type="OMA" id="GDWESCK"/>
<comment type="similarity">
    <text evidence="2 10">Belongs to the eIF-2B alpha/beta/delta subunits family.</text>
</comment>
<dbReference type="InterPro" id="IPR042528">
    <property type="entry name" value="elF-2B_alpha_N"/>
</dbReference>
<evidence type="ECO:0000256" key="3">
    <source>
        <dbReference type="ARBA" id="ARBA00022490"/>
    </source>
</evidence>
<organism evidence="11">
    <name type="scientific">Amphimedon queenslandica</name>
    <name type="common">Sponge</name>
    <dbReference type="NCBI Taxonomy" id="400682"/>
    <lineage>
        <taxon>Eukaryota</taxon>
        <taxon>Metazoa</taxon>
        <taxon>Porifera</taxon>
        <taxon>Demospongiae</taxon>
        <taxon>Heteroscleromorpha</taxon>
        <taxon>Haplosclerida</taxon>
        <taxon>Niphatidae</taxon>
        <taxon>Amphimedon</taxon>
    </lineage>
</organism>
<evidence type="ECO:0000256" key="6">
    <source>
        <dbReference type="ARBA" id="ARBA00043898"/>
    </source>
</evidence>
<evidence type="ECO:0000256" key="5">
    <source>
        <dbReference type="ARBA" id="ARBA00022917"/>
    </source>
</evidence>
<name>A0A1X7U6G0_AMPQE</name>
<dbReference type="PANTHER" id="PTHR45860">
    <property type="entry name" value="TRANSLATION INITIATION FACTOR EIF-2B SUBUNIT ALPHA"/>
    <property type="match status" value="1"/>
</dbReference>
<dbReference type="eggNOG" id="KOG1466">
    <property type="taxonomic scope" value="Eukaryota"/>
</dbReference>
<comment type="function">
    <text evidence="6">Acts as a component of the translation initiation factor 2B (eIF2B) complex, which catalyzes the exchange of GDP for GTP on eukaryotic initiation factor 2 (eIF2) gamma subunit. Its guanine nucleotide exchange factor activity is repressed when bound to eIF2 complex phosphorylated on the alpha subunit, thereby limiting the amount of methionyl-initiator methionine tRNA available to the ribosome and consequently global translation is repressed.</text>
</comment>
<keyword evidence="12" id="KW-1185">Reference proteome</keyword>
<evidence type="ECO:0000256" key="10">
    <source>
        <dbReference type="RuleBase" id="RU003814"/>
    </source>
</evidence>
<sequence>MAAENSVIEDPKGHSDAIVAIEKLLEVIKNSEAGTMIRLTEEIKSATKDLIEMELSKVSVSSGCELFLRFITFASLEQLKFEDCRSLLLKRGNLFLQKAFKSRDKIAEIGAPFIRDNTTILVHSRSRVVLRLLQEAVSNGKRIKIFITASNIDNTGITMQKFLKESGIASKLILDSAAGYLMEKVDLVMVGAEGVAESGGIINKIGTYQIAVMAKTLNKPFYVVAESFKFVRMFPLNQDDLPNTEKYSSVDSAITSHPVIDYTPPCYITLLITDLGVLTPSAVSDELIKLYM</sequence>
<accession>A0A1X7U6G0</accession>
<evidence type="ECO:0000256" key="4">
    <source>
        <dbReference type="ARBA" id="ARBA00022540"/>
    </source>
</evidence>
<comment type="subcellular location">
    <subcellularLocation>
        <location evidence="1">Cytoplasm</location>
        <location evidence="1">Cytosol</location>
    </subcellularLocation>
</comment>
<dbReference type="InterPro" id="IPR051501">
    <property type="entry name" value="eIF2B_alpha/beta/delta"/>
</dbReference>
<gene>
    <name evidence="11" type="primary">100633775</name>
</gene>
<evidence type="ECO:0000313" key="12">
    <source>
        <dbReference type="Proteomes" id="UP000007879"/>
    </source>
</evidence>
<dbReference type="InterPro" id="IPR000649">
    <property type="entry name" value="IF-2B-related"/>
</dbReference>
<dbReference type="EnsemblMetazoa" id="XM_003388880.3">
    <property type="protein sequence ID" value="XP_003388928.1"/>
    <property type="gene ID" value="LOC100633775"/>
</dbReference>
<evidence type="ECO:0000313" key="11">
    <source>
        <dbReference type="EnsemblMetazoa" id="Aqu2.1.23253_001"/>
    </source>
</evidence>
<dbReference type="PANTHER" id="PTHR45860:SF1">
    <property type="entry name" value="TRANSLATION INITIATION FACTOR EIF-2B SUBUNIT ALPHA"/>
    <property type="match status" value="1"/>
</dbReference>
<dbReference type="GO" id="GO:0005829">
    <property type="term" value="C:cytosol"/>
    <property type="evidence" value="ECO:0007669"/>
    <property type="project" value="UniProtKB-SubCell"/>
</dbReference>
<dbReference type="Gene3D" id="1.20.120.1070">
    <property type="entry name" value="Translation initiation factor eIF-2B, N-terminal domain"/>
    <property type="match status" value="1"/>
</dbReference>
<evidence type="ECO:0000256" key="7">
    <source>
        <dbReference type="ARBA" id="ARBA00044208"/>
    </source>
</evidence>
<evidence type="ECO:0000256" key="1">
    <source>
        <dbReference type="ARBA" id="ARBA00004514"/>
    </source>
</evidence>
<keyword evidence="4" id="KW-0396">Initiation factor</keyword>
<dbReference type="GO" id="GO:0005851">
    <property type="term" value="C:eukaryotic translation initiation factor 2B complex"/>
    <property type="evidence" value="ECO:0007669"/>
    <property type="project" value="TreeGrafter"/>
</dbReference>
<dbReference type="OrthoDB" id="10249309at2759"/>
<dbReference type="SUPFAM" id="SSF100950">
    <property type="entry name" value="NagB/RpiA/CoA transferase-like"/>
    <property type="match status" value="1"/>
</dbReference>
<dbReference type="KEGG" id="aqu:100633775"/>
<reference evidence="12" key="1">
    <citation type="journal article" date="2010" name="Nature">
        <title>The Amphimedon queenslandica genome and the evolution of animal complexity.</title>
        <authorList>
            <person name="Srivastava M."/>
            <person name="Simakov O."/>
            <person name="Chapman J."/>
            <person name="Fahey B."/>
            <person name="Gauthier M.E."/>
            <person name="Mitros T."/>
            <person name="Richards G.S."/>
            <person name="Conaco C."/>
            <person name="Dacre M."/>
            <person name="Hellsten U."/>
            <person name="Larroux C."/>
            <person name="Putnam N.H."/>
            <person name="Stanke M."/>
            <person name="Adamska M."/>
            <person name="Darling A."/>
            <person name="Degnan S.M."/>
            <person name="Oakley T.H."/>
            <person name="Plachetzki D.C."/>
            <person name="Zhai Y."/>
            <person name="Adamski M."/>
            <person name="Calcino A."/>
            <person name="Cummins S.F."/>
            <person name="Goodstein D.M."/>
            <person name="Harris C."/>
            <person name="Jackson D.J."/>
            <person name="Leys S.P."/>
            <person name="Shu S."/>
            <person name="Woodcroft B.J."/>
            <person name="Vervoort M."/>
            <person name="Kosik K.S."/>
            <person name="Manning G."/>
            <person name="Degnan B.M."/>
            <person name="Rokhsar D.S."/>
        </authorList>
    </citation>
    <scope>NUCLEOTIDE SEQUENCE [LARGE SCALE GENOMIC DNA]</scope>
</reference>
<comment type="subunit">
    <text evidence="9">Component of the translation initiation factor 2B (eIF2B) complex which is a heterodecamer of two sets of five different subunits: alpha, beta, gamma, delta and epsilon. Subunits alpha, beta and delta comprise a regulatory subcomplex and subunits epsilon and gamma comprise a catalytic subcomplex. Within the complex, the hexameric regulatory complex resides at the center, with the two heterodimeric catalytic subcomplexes bound on opposite sides.</text>
</comment>
<proteinExistence type="inferred from homology"/>
<dbReference type="EnsemblMetazoa" id="Aqu2.1.23253_001">
    <property type="protein sequence ID" value="Aqu2.1.23253_001"/>
    <property type="gene ID" value="Aqu2.1.23253"/>
</dbReference>
<keyword evidence="3" id="KW-0963">Cytoplasm</keyword>
<evidence type="ECO:0000256" key="2">
    <source>
        <dbReference type="ARBA" id="ARBA00007251"/>
    </source>
</evidence>
<reference evidence="11" key="2">
    <citation type="submission" date="2017-05" db="UniProtKB">
        <authorList>
            <consortium name="EnsemblMetazoa"/>
        </authorList>
    </citation>
    <scope>IDENTIFICATION</scope>
</reference>
<evidence type="ECO:0000256" key="8">
    <source>
        <dbReference type="ARBA" id="ARBA00044236"/>
    </source>
</evidence>
<dbReference type="GO" id="GO:0003743">
    <property type="term" value="F:translation initiation factor activity"/>
    <property type="evidence" value="ECO:0007669"/>
    <property type="project" value="UniProtKB-KW"/>
</dbReference>
<dbReference type="FunFam" id="3.40.50.10470:FF:000001">
    <property type="entry name" value="Translation initiation factor eIF-2B subunit alpha"/>
    <property type="match status" value="1"/>
</dbReference>
<dbReference type="InterPro" id="IPR037171">
    <property type="entry name" value="NagB/RpiA_transferase-like"/>
</dbReference>
<dbReference type="InParanoid" id="A0A1X7U6G0"/>
<keyword evidence="5" id="KW-0648">Protein biosynthesis</keyword>